<name>A0A7K8AG00_9CORV</name>
<reference evidence="2 3" key="1">
    <citation type="submission" date="2019-09" db="EMBL/GenBank/DDBJ databases">
        <title>Bird 10,000 Genomes (B10K) Project - Family phase.</title>
        <authorList>
            <person name="Zhang G."/>
        </authorList>
    </citation>
    <scope>NUCLEOTIDE SEQUENCE [LARGE SCALE GENOMIC DNA]</scope>
    <source>
        <strain evidence="2">B10K-DU-029-38</strain>
        <tissue evidence="2">Muscle</tissue>
    </source>
</reference>
<feature type="non-terminal residue" evidence="2">
    <location>
        <position position="1"/>
    </location>
</feature>
<protein>
    <submittedName>
        <fullName evidence="2">CDCA2 protein</fullName>
    </submittedName>
</protein>
<sequence>STIGLRGSPENNTLIRYLAQQRSSRQREAFTQISPFKPANVRSLKDKIDAFQASFESLQEAEGEAGLSHLGEPSQEGGSSQNKAPFKKEPNVEQWSEKFVLGNRGAALKENLSENGSKSSRSELRICGILSPRRAVTVTDPVAAKEWVDEQQYPIKSLETVVTGDILETGHGKRIQH</sequence>
<dbReference type="AlphaFoldDB" id="A0A7K8AG00"/>
<feature type="region of interest" description="Disordered" evidence="1">
    <location>
        <begin position="62"/>
        <end position="91"/>
    </location>
</feature>
<comment type="caution">
    <text evidence="2">The sequence shown here is derived from an EMBL/GenBank/DDBJ whole genome shotgun (WGS) entry which is preliminary data.</text>
</comment>
<proteinExistence type="predicted"/>
<feature type="non-terminal residue" evidence="2">
    <location>
        <position position="177"/>
    </location>
</feature>
<evidence type="ECO:0000313" key="2">
    <source>
        <dbReference type="EMBL" id="NXB01228.1"/>
    </source>
</evidence>
<evidence type="ECO:0000313" key="3">
    <source>
        <dbReference type="Proteomes" id="UP000517678"/>
    </source>
</evidence>
<keyword evidence="3" id="KW-1185">Reference proteome</keyword>
<accession>A0A7K8AG00</accession>
<evidence type="ECO:0000256" key="1">
    <source>
        <dbReference type="SAM" id="MobiDB-lite"/>
    </source>
</evidence>
<gene>
    <name evidence="2" type="primary">Cdca2_1</name>
    <name evidence="2" type="ORF">CNELOR_R15360</name>
</gene>
<dbReference type="Proteomes" id="UP000517678">
    <property type="component" value="Unassembled WGS sequence"/>
</dbReference>
<dbReference type="EMBL" id="VZTF01001600">
    <property type="protein sequence ID" value="NXB01228.1"/>
    <property type="molecule type" value="Genomic_DNA"/>
</dbReference>
<organism evidence="2 3">
    <name type="scientific">Cnemophilus loriae</name>
    <name type="common">Loria's bird-of-paradise</name>
    <dbReference type="NCBI Taxonomy" id="254448"/>
    <lineage>
        <taxon>Eukaryota</taxon>
        <taxon>Metazoa</taxon>
        <taxon>Chordata</taxon>
        <taxon>Craniata</taxon>
        <taxon>Vertebrata</taxon>
        <taxon>Euteleostomi</taxon>
        <taxon>Archelosauria</taxon>
        <taxon>Archosauria</taxon>
        <taxon>Dinosauria</taxon>
        <taxon>Saurischia</taxon>
        <taxon>Theropoda</taxon>
        <taxon>Coelurosauria</taxon>
        <taxon>Aves</taxon>
        <taxon>Neognathae</taxon>
        <taxon>Neoaves</taxon>
        <taxon>Telluraves</taxon>
        <taxon>Australaves</taxon>
        <taxon>Passeriformes</taxon>
        <taxon>Corvoidea</taxon>
        <taxon>Corvidae</taxon>
        <taxon>Cnemophilus</taxon>
    </lineage>
</organism>